<dbReference type="EMBL" id="JAJGCB010000007">
    <property type="protein sequence ID" value="KAJ8991603.1"/>
    <property type="molecule type" value="Genomic_DNA"/>
</dbReference>
<dbReference type="Proteomes" id="UP001161757">
    <property type="component" value="Unassembled WGS sequence"/>
</dbReference>
<sequence>MAAQVLTTSALQFVPTQEQLPYGHDGPPSFGSGHSGHPSYSSHNVQQPPLMASPQTMHRNPSIRGQRQASRSPRVNPSAATFGDRTPIRHYSYRAGAARGRSQSRSEAFLEAYAQQSQLQLPQMQSSTLIPTMPSQPDLAMPSPMYNEMATTYSMQQPLSMTAFPAGNDMVISSMTSNPRISQRTVATMQQRQRKNEEVDLQGFYASAEALTPSSGVSMMDIHQQPPPQPTSDIGPSYALYRSTGRTQDGGTLHQPPPAARLPSNTLDDMQQPFPPPANLTLESTPTPIELKPSRPKPQCWDHGCNGRQFSTFSNLLRHQREKSGSAAKAVCPHCGTEFTRTTARNGHLSGGKCKGMADLGSEAASSSAQE</sequence>
<feature type="compositionally biased region" description="Low complexity" evidence="1">
    <location>
        <begin position="23"/>
        <end position="43"/>
    </location>
</feature>
<protein>
    <recommendedName>
        <fullName evidence="4">C2H2-type domain-containing protein</fullName>
    </recommendedName>
</protein>
<evidence type="ECO:0000313" key="3">
    <source>
        <dbReference type="Proteomes" id="UP001161757"/>
    </source>
</evidence>
<accession>A0AAN6IVD7</accession>
<reference evidence="2" key="1">
    <citation type="submission" date="2023-01" db="EMBL/GenBank/DDBJ databases">
        <title>Exophiala dermititidis isolated from Cystic Fibrosis Patient.</title>
        <authorList>
            <person name="Kurbessoian T."/>
            <person name="Crocker A."/>
            <person name="Murante D."/>
            <person name="Hogan D.A."/>
            <person name="Stajich J.E."/>
        </authorList>
    </citation>
    <scope>NUCLEOTIDE SEQUENCE</scope>
    <source>
        <strain evidence="2">Ex8</strain>
    </source>
</reference>
<evidence type="ECO:0000313" key="2">
    <source>
        <dbReference type="EMBL" id="KAJ8991603.1"/>
    </source>
</evidence>
<feature type="region of interest" description="Disordered" evidence="1">
    <location>
        <begin position="243"/>
        <end position="265"/>
    </location>
</feature>
<feature type="region of interest" description="Disordered" evidence="1">
    <location>
        <begin position="16"/>
        <end position="87"/>
    </location>
</feature>
<gene>
    <name evidence="2" type="ORF">HRR80_004226</name>
</gene>
<evidence type="ECO:0008006" key="4">
    <source>
        <dbReference type="Google" id="ProtNLM"/>
    </source>
</evidence>
<proteinExistence type="predicted"/>
<name>A0AAN6IVD7_EXODE</name>
<organism evidence="2 3">
    <name type="scientific">Exophiala dermatitidis</name>
    <name type="common">Black yeast-like fungus</name>
    <name type="synonym">Wangiella dermatitidis</name>
    <dbReference type="NCBI Taxonomy" id="5970"/>
    <lineage>
        <taxon>Eukaryota</taxon>
        <taxon>Fungi</taxon>
        <taxon>Dikarya</taxon>
        <taxon>Ascomycota</taxon>
        <taxon>Pezizomycotina</taxon>
        <taxon>Eurotiomycetes</taxon>
        <taxon>Chaetothyriomycetidae</taxon>
        <taxon>Chaetothyriales</taxon>
        <taxon>Herpotrichiellaceae</taxon>
        <taxon>Exophiala</taxon>
    </lineage>
</organism>
<dbReference type="Gene3D" id="3.30.160.60">
    <property type="entry name" value="Classic Zinc Finger"/>
    <property type="match status" value="1"/>
</dbReference>
<comment type="caution">
    <text evidence="2">The sequence shown here is derived from an EMBL/GenBank/DDBJ whole genome shotgun (WGS) entry which is preliminary data.</text>
</comment>
<evidence type="ECO:0000256" key="1">
    <source>
        <dbReference type="SAM" id="MobiDB-lite"/>
    </source>
</evidence>
<feature type="compositionally biased region" description="Polar residues" evidence="1">
    <location>
        <begin position="53"/>
        <end position="79"/>
    </location>
</feature>
<feature type="region of interest" description="Disordered" evidence="1">
    <location>
        <begin position="344"/>
        <end position="371"/>
    </location>
</feature>
<dbReference type="AlphaFoldDB" id="A0AAN6IVD7"/>